<evidence type="ECO:0000259" key="1">
    <source>
        <dbReference type="Pfam" id="PF01323"/>
    </source>
</evidence>
<accession>A0ABU7ICT9</accession>
<evidence type="ECO:0000313" key="3">
    <source>
        <dbReference type="Proteomes" id="UP001336835"/>
    </source>
</evidence>
<dbReference type="PANTHER" id="PTHR13887:SF41">
    <property type="entry name" value="THIOREDOXIN SUPERFAMILY PROTEIN"/>
    <property type="match status" value="1"/>
</dbReference>
<dbReference type="Proteomes" id="UP001336835">
    <property type="component" value="Unassembled WGS sequence"/>
</dbReference>
<gene>
    <name evidence="2" type="ORF">VRU48_19460</name>
</gene>
<comment type="caution">
    <text evidence="2">The sequence shown here is derived from an EMBL/GenBank/DDBJ whole genome shotgun (WGS) entry which is preliminary data.</text>
</comment>
<protein>
    <submittedName>
        <fullName evidence="2">DsbA family oxidoreductase</fullName>
    </submittedName>
</protein>
<dbReference type="InterPro" id="IPR036249">
    <property type="entry name" value="Thioredoxin-like_sf"/>
</dbReference>
<keyword evidence="3" id="KW-1185">Reference proteome</keyword>
<name>A0ABU7ICT9_9SPHI</name>
<dbReference type="Pfam" id="PF01323">
    <property type="entry name" value="DSBA"/>
    <property type="match status" value="1"/>
</dbReference>
<dbReference type="InterPro" id="IPR001853">
    <property type="entry name" value="DSBA-like_thioredoxin_dom"/>
</dbReference>
<dbReference type="PANTHER" id="PTHR13887">
    <property type="entry name" value="GLUTATHIONE S-TRANSFERASE KAPPA"/>
    <property type="match status" value="1"/>
</dbReference>
<proteinExistence type="predicted"/>
<dbReference type="RefSeq" id="WP_330109598.1">
    <property type="nucleotide sequence ID" value="NZ_JAZDQT010000004.1"/>
</dbReference>
<feature type="domain" description="DSBA-like thioredoxin" evidence="1">
    <location>
        <begin position="3"/>
        <end position="204"/>
    </location>
</feature>
<organism evidence="2 3">
    <name type="scientific">Pedobacter albus</name>
    <dbReference type="NCBI Taxonomy" id="3113905"/>
    <lineage>
        <taxon>Bacteria</taxon>
        <taxon>Pseudomonadati</taxon>
        <taxon>Bacteroidota</taxon>
        <taxon>Sphingobacteriia</taxon>
        <taxon>Sphingobacteriales</taxon>
        <taxon>Sphingobacteriaceae</taxon>
        <taxon>Pedobacter</taxon>
    </lineage>
</organism>
<dbReference type="Gene3D" id="3.40.30.10">
    <property type="entry name" value="Glutaredoxin"/>
    <property type="match status" value="1"/>
</dbReference>
<sequence>MKVEIWSDVMCPFCYIGKRHFEEAMQSLPFQKEIEVEWKSFQLNPEYQNTNNEDLYSYLARSKGMSREQAQGLTVQVAQMAKNAGLDIDFGTNIPANSFKAHRLIHFAASQGLQDQAEEALFKAHFIDGQDVSKDEVLLAIGQELGLDETLVKGVLTSDQYAEAVRYDIYESQQLGVRGVPYFVLDRKYALSGAQPVPTFKEALTQSFNEWKATQPQTQLTSLNKNNDAVCDEDGCEIK</sequence>
<evidence type="ECO:0000313" key="2">
    <source>
        <dbReference type="EMBL" id="MEE1947313.1"/>
    </source>
</evidence>
<dbReference type="SUPFAM" id="SSF52833">
    <property type="entry name" value="Thioredoxin-like"/>
    <property type="match status" value="1"/>
</dbReference>
<reference evidence="2 3" key="1">
    <citation type="submission" date="2024-01" db="EMBL/GenBank/DDBJ databases">
        <title>Pedobacter sp. nov., isolated from fresh soil.</title>
        <authorList>
            <person name="Le N.T.T."/>
        </authorList>
    </citation>
    <scope>NUCLEOTIDE SEQUENCE [LARGE SCALE GENOMIC DNA]</scope>
    <source>
        <strain evidence="2 3">KR3-3</strain>
    </source>
</reference>
<dbReference type="EMBL" id="JAZDQT010000004">
    <property type="protein sequence ID" value="MEE1947313.1"/>
    <property type="molecule type" value="Genomic_DNA"/>
</dbReference>
<dbReference type="CDD" id="cd03024">
    <property type="entry name" value="DsbA_FrnE"/>
    <property type="match status" value="1"/>
</dbReference>